<reference evidence="3" key="2">
    <citation type="submission" date="2015-01" db="EMBL/GenBank/DDBJ databases">
        <title>Evolutionary Origins and Diversification of the Mycorrhizal Mutualists.</title>
        <authorList>
            <consortium name="DOE Joint Genome Institute"/>
            <consortium name="Mycorrhizal Genomics Consortium"/>
            <person name="Kohler A."/>
            <person name="Kuo A."/>
            <person name="Nagy L.G."/>
            <person name="Floudas D."/>
            <person name="Copeland A."/>
            <person name="Barry K.W."/>
            <person name="Cichocki N."/>
            <person name="Veneault-Fourrey C."/>
            <person name="LaButti K."/>
            <person name="Lindquist E.A."/>
            <person name="Lipzen A."/>
            <person name="Lundell T."/>
            <person name="Morin E."/>
            <person name="Murat C."/>
            <person name="Riley R."/>
            <person name="Ohm R."/>
            <person name="Sun H."/>
            <person name="Tunlid A."/>
            <person name="Henrissat B."/>
            <person name="Grigoriev I.V."/>
            <person name="Hibbett D.S."/>
            <person name="Martin F."/>
        </authorList>
    </citation>
    <scope>NUCLEOTIDE SEQUENCE [LARGE SCALE GENOMIC DNA]</scope>
    <source>
        <strain evidence="3">441</strain>
    </source>
</reference>
<evidence type="ECO:0000313" key="2">
    <source>
        <dbReference type="EMBL" id="KIK26131.1"/>
    </source>
</evidence>
<accession>A0A0C9ZA73</accession>
<name>A0A0C9ZA73_9AGAM</name>
<dbReference type="EMBL" id="KN833703">
    <property type="protein sequence ID" value="KIK26131.1"/>
    <property type="molecule type" value="Genomic_DNA"/>
</dbReference>
<dbReference type="HOGENOM" id="CLU_3033272_0_0_1"/>
<dbReference type="AlphaFoldDB" id="A0A0C9ZA73"/>
<keyword evidence="3" id="KW-1185">Reference proteome</keyword>
<proteinExistence type="predicted"/>
<gene>
    <name evidence="2" type="ORF">PISMIDRAFT_283594</name>
</gene>
<evidence type="ECO:0000256" key="1">
    <source>
        <dbReference type="SAM" id="MobiDB-lite"/>
    </source>
</evidence>
<reference evidence="2 3" key="1">
    <citation type="submission" date="2014-04" db="EMBL/GenBank/DDBJ databases">
        <authorList>
            <consortium name="DOE Joint Genome Institute"/>
            <person name="Kuo A."/>
            <person name="Kohler A."/>
            <person name="Costa M.D."/>
            <person name="Nagy L.G."/>
            <person name="Floudas D."/>
            <person name="Copeland A."/>
            <person name="Barry K.W."/>
            <person name="Cichocki N."/>
            <person name="Veneault-Fourrey C."/>
            <person name="LaButti K."/>
            <person name="Lindquist E.A."/>
            <person name="Lipzen A."/>
            <person name="Lundell T."/>
            <person name="Morin E."/>
            <person name="Murat C."/>
            <person name="Sun H."/>
            <person name="Tunlid A."/>
            <person name="Henrissat B."/>
            <person name="Grigoriev I.V."/>
            <person name="Hibbett D.S."/>
            <person name="Martin F."/>
            <person name="Nordberg H.P."/>
            <person name="Cantor M.N."/>
            <person name="Hua S.X."/>
        </authorList>
    </citation>
    <scope>NUCLEOTIDE SEQUENCE [LARGE SCALE GENOMIC DNA]</scope>
    <source>
        <strain evidence="2 3">441</strain>
    </source>
</reference>
<feature type="region of interest" description="Disordered" evidence="1">
    <location>
        <begin position="1"/>
        <end position="35"/>
    </location>
</feature>
<organism evidence="2 3">
    <name type="scientific">Pisolithus microcarpus 441</name>
    <dbReference type="NCBI Taxonomy" id="765257"/>
    <lineage>
        <taxon>Eukaryota</taxon>
        <taxon>Fungi</taxon>
        <taxon>Dikarya</taxon>
        <taxon>Basidiomycota</taxon>
        <taxon>Agaricomycotina</taxon>
        <taxon>Agaricomycetes</taxon>
        <taxon>Agaricomycetidae</taxon>
        <taxon>Boletales</taxon>
        <taxon>Sclerodermatineae</taxon>
        <taxon>Pisolithaceae</taxon>
        <taxon>Pisolithus</taxon>
    </lineage>
</organism>
<protein>
    <submittedName>
        <fullName evidence="2">Uncharacterized protein</fullName>
    </submittedName>
</protein>
<evidence type="ECO:0000313" key="3">
    <source>
        <dbReference type="Proteomes" id="UP000054018"/>
    </source>
</evidence>
<dbReference type="Proteomes" id="UP000054018">
    <property type="component" value="Unassembled WGS sequence"/>
</dbReference>
<sequence>MVQVSWTEQGKPGVIEPHNNGDAMVNGPRSPAFSLSRTVRDPLRLEGGLVNFDTS</sequence>